<keyword evidence="11" id="KW-1185">Reference proteome</keyword>
<evidence type="ECO:0000256" key="6">
    <source>
        <dbReference type="ARBA" id="ARBA00023056"/>
    </source>
</evidence>
<protein>
    <recommendedName>
        <fullName evidence="7">Glycogen synthase</fullName>
        <ecNumber evidence="7">2.4.1.21</ecNumber>
    </recommendedName>
    <alternativeName>
        <fullName evidence="7">Starch [bacterial glycogen] synthase</fullName>
    </alternativeName>
</protein>
<evidence type="ECO:0000313" key="11">
    <source>
        <dbReference type="Proteomes" id="UP000015961"/>
    </source>
</evidence>
<dbReference type="Gene3D" id="3.40.50.2000">
    <property type="entry name" value="Glycogen Phosphorylase B"/>
    <property type="match status" value="2"/>
</dbReference>
<dbReference type="AlphaFoldDB" id="S0PEF0"/>
<dbReference type="Pfam" id="PF08323">
    <property type="entry name" value="Glyco_transf_5"/>
    <property type="match status" value="1"/>
</dbReference>
<evidence type="ECO:0000259" key="9">
    <source>
        <dbReference type="Pfam" id="PF08323"/>
    </source>
</evidence>
<dbReference type="Proteomes" id="UP000015961">
    <property type="component" value="Unassembled WGS sequence"/>
</dbReference>
<evidence type="ECO:0000259" key="8">
    <source>
        <dbReference type="Pfam" id="PF00534"/>
    </source>
</evidence>
<comment type="caution">
    <text evidence="10">The sequence shown here is derived from an EMBL/GenBank/DDBJ whole genome shotgun (WGS) entry which is preliminary data.</text>
</comment>
<dbReference type="HAMAP" id="MF_00484">
    <property type="entry name" value="Glycogen_synth"/>
    <property type="match status" value="1"/>
</dbReference>
<organism evidence="10 11">
    <name type="scientific">Enterococcus sulfureus ATCC 49903</name>
    <dbReference type="NCBI Taxonomy" id="1140003"/>
    <lineage>
        <taxon>Bacteria</taxon>
        <taxon>Bacillati</taxon>
        <taxon>Bacillota</taxon>
        <taxon>Bacilli</taxon>
        <taxon>Lactobacillales</taxon>
        <taxon>Enterococcaceae</taxon>
        <taxon>Enterococcus</taxon>
    </lineage>
</organism>
<comment type="similarity">
    <text evidence="3 7">Belongs to the glycosyltransferase 1 family. Bacterial/plant glycogen synthase subfamily.</text>
</comment>
<dbReference type="GO" id="GO:0004373">
    <property type="term" value="F:alpha-1,4-glucan glucosyltransferase (UDP-glucose donor) activity"/>
    <property type="evidence" value="ECO:0007669"/>
    <property type="project" value="InterPro"/>
</dbReference>
<sequence length="478" mass="54910">MKILFAAAECAPFFKSGGLGDVAGALPKKLKEKGHDIRVILPFMPMIPAEYQESITDVLDFTIDVGWRKQYCGIKTLTLNEVQYYFIDNQYYFNRPAIYGYDDDGERFAFFQQALIESMEKIDFIPDILHVNDYHTAFVPFLLKEKYRWIQAFQSIKTVVTIHNIEFQGYFEPSTLGDWFQTGAERYEDGMIAQNGMVNWLKSGIVYADRVNTVSPNYAKEIQTSEFGCGLDAILRQEQQKLVGILNGIDYSIYDPMHDRHIFEPFDQKTLAKKTENKLQLQKLLGLPIEKNVPMIGMVSRLTHQKGFHLVLEKMEELLTQQEVQIVVLGTGETGFEDGFRYFESRFPSKVRACITFDVDLAQKIYAGADMFLMPSAFEPCGLSQMMSMRYGTLPIVHQIGGLSDTVWPFNPVTHEGTGFGFIDFHAYALKQAVDLALHIYTEVPDVWREVVIRAMDVDFSWETASEHYIHLYKEMTE</sequence>
<feature type="domain" description="Starch synthase catalytic" evidence="9">
    <location>
        <begin position="2"/>
        <end position="237"/>
    </location>
</feature>
<feature type="domain" description="Glycosyl transferase family 1" evidence="8">
    <location>
        <begin position="289"/>
        <end position="440"/>
    </location>
</feature>
<name>S0PEF0_9ENTE</name>
<evidence type="ECO:0000256" key="7">
    <source>
        <dbReference type="HAMAP-Rule" id="MF_00484"/>
    </source>
</evidence>
<evidence type="ECO:0000256" key="3">
    <source>
        <dbReference type="ARBA" id="ARBA00010281"/>
    </source>
</evidence>
<evidence type="ECO:0000256" key="1">
    <source>
        <dbReference type="ARBA" id="ARBA00001478"/>
    </source>
</evidence>
<comment type="catalytic activity">
    <reaction evidence="1 7">
        <text>[(1-&gt;4)-alpha-D-glucosyl](n) + ADP-alpha-D-glucose = [(1-&gt;4)-alpha-D-glucosyl](n+1) + ADP + H(+)</text>
        <dbReference type="Rhea" id="RHEA:18189"/>
        <dbReference type="Rhea" id="RHEA-COMP:9584"/>
        <dbReference type="Rhea" id="RHEA-COMP:9587"/>
        <dbReference type="ChEBI" id="CHEBI:15378"/>
        <dbReference type="ChEBI" id="CHEBI:15444"/>
        <dbReference type="ChEBI" id="CHEBI:57498"/>
        <dbReference type="ChEBI" id="CHEBI:456216"/>
        <dbReference type="EC" id="2.4.1.21"/>
    </reaction>
</comment>
<accession>S0PEF0</accession>
<dbReference type="PATRIC" id="fig|1140003.3.peg.117"/>
<comment type="function">
    <text evidence="2 7">Synthesizes alpha-1,4-glucan chains using ADP-glucose.</text>
</comment>
<evidence type="ECO:0000256" key="5">
    <source>
        <dbReference type="ARBA" id="ARBA00022679"/>
    </source>
</evidence>
<proteinExistence type="inferred from homology"/>
<dbReference type="UniPathway" id="UPA00164"/>
<dbReference type="Pfam" id="PF00534">
    <property type="entry name" value="Glycos_transf_1"/>
    <property type="match status" value="1"/>
</dbReference>
<dbReference type="RefSeq" id="WP_016184611.1">
    <property type="nucleotide sequence ID" value="NZ_ASWO01000001.1"/>
</dbReference>
<dbReference type="InterPro" id="IPR001296">
    <property type="entry name" value="Glyco_trans_1"/>
</dbReference>
<dbReference type="SUPFAM" id="SSF53756">
    <property type="entry name" value="UDP-Glycosyltransferase/glycogen phosphorylase"/>
    <property type="match status" value="1"/>
</dbReference>
<gene>
    <name evidence="7" type="primary">glgA</name>
    <name evidence="10" type="ORF">I573_00118</name>
</gene>
<comment type="pathway">
    <text evidence="7">Glycan biosynthesis; glycogen biosynthesis.</text>
</comment>
<keyword evidence="5 7" id="KW-0808">Transferase</keyword>
<dbReference type="NCBIfam" id="NF001898">
    <property type="entry name" value="PRK00654.1-1"/>
    <property type="match status" value="1"/>
</dbReference>
<dbReference type="EMBL" id="ASWO01000001">
    <property type="protein sequence ID" value="EOT87063.1"/>
    <property type="molecule type" value="Genomic_DNA"/>
</dbReference>
<dbReference type="InterPro" id="IPR011835">
    <property type="entry name" value="GS/SS"/>
</dbReference>
<keyword evidence="4 7" id="KW-0328">Glycosyltransferase</keyword>
<dbReference type="STRING" id="1140003.OMY_00119"/>
<dbReference type="eggNOG" id="COG0297">
    <property type="taxonomic scope" value="Bacteria"/>
</dbReference>
<reference evidence="10 11" key="1">
    <citation type="submission" date="2013-03" db="EMBL/GenBank/DDBJ databases">
        <title>The Genome Sequence of Enterococcus sulfureus ATCC_49903 (PacBio/Illumina hybrid assembly).</title>
        <authorList>
            <consortium name="The Broad Institute Genomics Platform"/>
            <consortium name="The Broad Institute Genome Sequencing Center for Infectious Disease"/>
            <person name="Earl A."/>
            <person name="Russ C."/>
            <person name="Gilmore M."/>
            <person name="Surin D."/>
            <person name="Walker B."/>
            <person name="Young S."/>
            <person name="Zeng Q."/>
            <person name="Gargeya S."/>
            <person name="Fitzgerald M."/>
            <person name="Haas B."/>
            <person name="Abouelleil A."/>
            <person name="Allen A.W."/>
            <person name="Alvarado L."/>
            <person name="Arachchi H.M."/>
            <person name="Berlin A.M."/>
            <person name="Chapman S.B."/>
            <person name="Gainer-Dewar J."/>
            <person name="Goldberg J."/>
            <person name="Griggs A."/>
            <person name="Gujja S."/>
            <person name="Hansen M."/>
            <person name="Howarth C."/>
            <person name="Imamovic A."/>
            <person name="Ireland A."/>
            <person name="Larimer J."/>
            <person name="McCowan C."/>
            <person name="Murphy C."/>
            <person name="Pearson M."/>
            <person name="Poon T.W."/>
            <person name="Priest M."/>
            <person name="Roberts A."/>
            <person name="Saif S."/>
            <person name="Shea T."/>
            <person name="Sisk P."/>
            <person name="Sykes S."/>
            <person name="Wortman J."/>
            <person name="Nusbaum C."/>
            <person name="Birren B."/>
        </authorList>
    </citation>
    <scope>NUCLEOTIDE SEQUENCE [LARGE SCALE GENOMIC DNA]</scope>
    <source>
        <strain evidence="10 11">ATCC 49903</strain>
    </source>
</reference>
<dbReference type="PANTHER" id="PTHR45825">
    <property type="entry name" value="GRANULE-BOUND STARCH SYNTHASE 1, CHLOROPLASTIC/AMYLOPLASTIC"/>
    <property type="match status" value="1"/>
</dbReference>
<feature type="binding site" evidence="7">
    <location>
        <position position="15"/>
    </location>
    <ligand>
        <name>ADP-alpha-D-glucose</name>
        <dbReference type="ChEBI" id="CHEBI:57498"/>
    </ligand>
</feature>
<dbReference type="OrthoDB" id="9808590at2"/>
<dbReference type="NCBIfam" id="TIGR02095">
    <property type="entry name" value="glgA"/>
    <property type="match status" value="1"/>
</dbReference>
<dbReference type="EC" id="2.4.1.21" evidence="7"/>
<dbReference type="CDD" id="cd03791">
    <property type="entry name" value="GT5_Glycogen_synthase_DULL1-like"/>
    <property type="match status" value="1"/>
</dbReference>
<dbReference type="PANTHER" id="PTHR45825:SF11">
    <property type="entry name" value="ALPHA AMYLASE DOMAIN-CONTAINING PROTEIN"/>
    <property type="match status" value="1"/>
</dbReference>
<dbReference type="InterPro" id="IPR013534">
    <property type="entry name" value="Starch_synth_cat_dom"/>
</dbReference>
<evidence type="ECO:0000313" key="10">
    <source>
        <dbReference type="EMBL" id="EOT87063.1"/>
    </source>
</evidence>
<dbReference type="GO" id="GO:0009011">
    <property type="term" value="F:alpha-1,4-glucan glucosyltransferase (ADP-glucose donor) activity"/>
    <property type="evidence" value="ECO:0007669"/>
    <property type="project" value="UniProtKB-UniRule"/>
</dbReference>
<keyword evidence="6 7" id="KW-0320">Glycogen biosynthesis</keyword>
<evidence type="ECO:0000256" key="2">
    <source>
        <dbReference type="ARBA" id="ARBA00002764"/>
    </source>
</evidence>
<dbReference type="GO" id="GO:0005978">
    <property type="term" value="P:glycogen biosynthetic process"/>
    <property type="evidence" value="ECO:0007669"/>
    <property type="project" value="UniProtKB-UniRule"/>
</dbReference>
<evidence type="ECO:0000256" key="4">
    <source>
        <dbReference type="ARBA" id="ARBA00022676"/>
    </source>
</evidence>